<evidence type="ECO:0008006" key="3">
    <source>
        <dbReference type="Google" id="ProtNLM"/>
    </source>
</evidence>
<name>A0A8H4IUH1_9PEZI</name>
<evidence type="ECO:0000313" key="1">
    <source>
        <dbReference type="EMBL" id="KAF4307805.1"/>
    </source>
</evidence>
<evidence type="ECO:0000313" key="2">
    <source>
        <dbReference type="Proteomes" id="UP000572817"/>
    </source>
</evidence>
<dbReference type="Proteomes" id="UP000572817">
    <property type="component" value="Unassembled WGS sequence"/>
</dbReference>
<organism evidence="1 2">
    <name type="scientific">Botryosphaeria dothidea</name>
    <dbReference type="NCBI Taxonomy" id="55169"/>
    <lineage>
        <taxon>Eukaryota</taxon>
        <taxon>Fungi</taxon>
        <taxon>Dikarya</taxon>
        <taxon>Ascomycota</taxon>
        <taxon>Pezizomycotina</taxon>
        <taxon>Dothideomycetes</taxon>
        <taxon>Dothideomycetes incertae sedis</taxon>
        <taxon>Botryosphaeriales</taxon>
        <taxon>Botryosphaeriaceae</taxon>
        <taxon>Botryosphaeria</taxon>
    </lineage>
</organism>
<reference evidence="1" key="1">
    <citation type="submission" date="2020-04" db="EMBL/GenBank/DDBJ databases">
        <title>Genome Assembly and Annotation of Botryosphaeria dothidea sdau 11-99, a Latent Pathogen of Apple Fruit Ring Rot in China.</title>
        <authorList>
            <person name="Yu C."/>
            <person name="Diao Y."/>
            <person name="Lu Q."/>
            <person name="Zhao J."/>
            <person name="Cui S."/>
            <person name="Peng C."/>
            <person name="He B."/>
            <person name="Liu H."/>
        </authorList>
    </citation>
    <scope>NUCLEOTIDE SEQUENCE [LARGE SCALE GENOMIC DNA]</scope>
    <source>
        <strain evidence="1">Sdau11-99</strain>
    </source>
</reference>
<proteinExistence type="predicted"/>
<dbReference type="EMBL" id="WWBZ02000022">
    <property type="protein sequence ID" value="KAF4307805.1"/>
    <property type="molecule type" value="Genomic_DNA"/>
</dbReference>
<accession>A0A8H4IUH1</accession>
<sequence>MHDIRYEVEKEACIRYGLKFADNKLREMTALRLSRNPRLLKKRPSESVKKSKTVRPAYFCNLPAEIRNMIYELIVETNLQPKRLYIPVYGSVCRCFRYELLPIIYSRTEWPLMVSSPVGKDWLNVMSWLRTVGDNARLIQRFKLSTPGKGRNSGSVVIDLSTPFVLEAKPGAWIRPRASTSDVNIGRTRIIGELANMLCGDAKRLHDKKLWSADMLVLSITTFTEEYYKVTEEEIERTKMTLVK</sequence>
<dbReference type="AlphaFoldDB" id="A0A8H4IUH1"/>
<dbReference type="OrthoDB" id="5229512at2759"/>
<gene>
    <name evidence="1" type="ORF">GTA08_BOTSDO04371</name>
</gene>
<protein>
    <recommendedName>
        <fullName evidence="3">F-box domain-containing protein</fullName>
    </recommendedName>
</protein>
<keyword evidence="2" id="KW-1185">Reference proteome</keyword>
<comment type="caution">
    <text evidence="1">The sequence shown here is derived from an EMBL/GenBank/DDBJ whole genome shotgun (WGS) entry which is preliminary data.</text>
</comment>